<dbReference type="Proteomes" id="UP001311232">
    <property type="component" value="Unassembled WGS sequence"/>
</dbReference>
<name>A0AAV9S5P2_9TELE</name>
<reference evidence="2 3" key="1">
    <citation type="submission" date="2021-06" db="EMBL/GenBank/DDBJ databases">
        <authorList>
            <person name="Palmer J.M."/>
        </authorList>
    </citation>
    <scope>NUCLEOTIDE SEQUENCE [LARGE SCALE GENOMIC DNA]</scope>
    <source>
        <strain evidence="2 3">MEX-2019</strain>
        <tissue evidence="2">Muscle</tissue>
    </source>
</reference>
<protein>
    <submittedName>
        <fullName evidence="2">Uncharacterized protein</fullName>
    </submittedName>
</protein>
<comment type="caution">
    <text evidence="2">The sequence shown here is derived from an EMBL/GenBank/DDBJ whole genome shotgun (WGS) entry which is preliminary data.</text>
</comment>
<dbReference type="EMBL" id="JAHHUM010000875">
    <property type="protein sequence ID" value="KAK5616688.1"/>
    <property type="molecule type" value="Genomic_DNA"/>
</dbReference>
<proteinExistence type="predicted"/>
<sequence>MQRRRARIRLERWRNRDRHSGIRSWCFLLLDQTRSDATPLCLPRINHRPGIKNTDISNPPHNRNLCSAPCTLFAWVAKDQRRIQSSFLHYPFQHLLFPPLHAEDDDVVAKLMSPFWKDRLVTISLSLSMPFDAFTPALEFPTSSQAFNLHASSSSLVPPPHSRAQNSPAPSTALSVPSSAPATESQLATSATTPSTKGQLSASAPSTKGQRNTSAPSTEGQSDAQLSLMLQLPLRVRGTN</sequence>
<evidence type="ECO:0000256" key="1">
    <source>
        <dbReference type="SAM" id="MobiDB-lite"/>
    </source>
</evidence>
<evidence type="ECO:0000313" key="2">
    <source>
        <dbReference type="EMBL" id="KAK5616688.1"/>
    </source>
</evidence>
<keyword evidence="3" id="KW-1185">Reference proteome</keyword>
<gene>
    <name evidence="2" type="ORF">CRENBAI_000520</name>
</gene>
<dbReference type="AlphaFoldDB" id="A0AAV9S5P2"/>
<accession>A0AAV9S5P2</accession>
<feature type="compositionally biased region" description="Polar residues" evidence="1">
    <location>
        <begin position="163"/>
        <end position="225"/>
    </location>
</feature>
<organism evidence="2 3">
    <name type="scientific">Crenichthys baileyi</name>
    <name type="common">White River springfish</name>
    <dbReference type="NCBI Taxonomy" id="28760"/>
    <lineage>
        <taxon>Eukaryota</taxon>
        <taxon>Metazoa</taxon>
        <taxon>Chordata</taxon>
        <taxon>Craniata</taxon>
        <taxon>Vertebrata</taxon>
        <taxon>Euteleostomi</taxon>
        <taxon>Actinopterygii</taxon>
        <taxon>Neopterygii</taxon>
        <taxon>Teleostei</taxon>
        <taxon>Neoteleostei</taxon>
        <taxon>Acanthomorphata</taxon>
        <taxon>Ovalentaria</taxon>
        <taxon>Atherinomorphae</taxon>
        <taxon>Cyprinodontiformes</taxon>
        <taxon>Goodeidae</taxon>
        <taxon>Crenichthys</taxon>
    </lineage>
</organism>
<evidence type="ECO:0000313" key="3">
    <source>
        <dbReference type="Proteomes" id="UP001311232"/>
    </source>
</evidence>
<feature type="region of interest" description="Disordered" evidence="1">
    <location>
        <begin position="151"/>
        <end position="240"/>
    </location>
</feature>